<proteinExistence type="predicted"/>
<dbReference type="PROSITE" id="PS51257">
    <property type="entry name" value="PROKAR_LIPOPROTEIN"/>
    <property type="match status" value="1"/>
</dbReference>
<sequence length="343" mass="39348">MNKKTLIICAVFALIISCKNFATGKDIKQNSEGKIKGFVNKILDPVKDKIASSGTKVDEVAKKLQEEEKEELMQGDDPNGSGINPPPVLPENIHNNALVLKAIEQSDGQQEKKVEEAEAKVEENKEKQENTEENIKEKEIIDEQNKQELAKAKEEEQQKEQKRHQEEQQRKAKAEKEKREREEAEQQKRQQEEEEKRQVDNQIKTLIAKIDEINENIDVIKWQTTVGPQGVIDRITGPVYDDFTNGNNSIRETWEGLEEESEDEGLGKLLKELSDARDALRTKLNEGNKPYTGYEEPKLKESVNVSEIKEDLEKLKSKLEEVKKYLKDSSKFEEIKGYISDSQ</sequence>
<evidence type="ECO:0000313" key="3">
    <source>
        <dbReference type="EMBL" id="AAF07679.1"/>
    </source>
</evidence>
<feature type="compositionally biased region" description="Basic and acidic residues" evidence="1">
    <location>
        <begin position="109"/>
        <end position="199"/>
    </location>
</feature>
<dbReference type="AlphaFoldDB" id="Q9S035"/>
<evidence type="ECO:0000256" key="1">
    <source>
        <dbReference type="SAM" id="MobiDB-lite"/>
    </source>
</evidence>
<keyword evidence="2" id="KW-0732">Signal</keyword>
<reference evidence="3 4" key="2">
    <citation type="journal article" date="2000" name="Mol. Microbiol.">
        <title>A bacterial genome in flux: the twelve linear and nine circular extrachromosomal DNAs in an infectious isolate of the Lyme disease spirochete Borrelia burgdorferi.</title>
        <authorList>
            <person name="Casjens S."/>
            <person name="Palmer N."/>
            <person name="van Vugt R."/>
            <person name="Huang W.M."/>
            <person name="Stevenson B."/>
            <person name="Rosa P."/>
            <person name="Lathigra R."/>
            <person name="Sutton G."/>
            <person name="Peterson J."/>
            <person name="Dodson R.J."/>
            <person name="Haft D."/>
            <person name="Hickey E."/>
            <person name="Gwinn M."/>
            <person name="White O."/>
            <person name="Fraser C.M."/>
        </authorList>
    </citation>
    <scope>NUCLEOTIDE SEQUENCE [LARGE SCALE GENOMIC DNA]</scope>
    <source>
        <strain evidence="4">ATCC 35210 / DSM 4680 / CIP 102532 / B31</strain>
    </source>
</reference>
<accession>Q9S035</accession>
<dbReference type="HOGENOM" id="CLU_053097_0_0_12"/>
<organism evidence="3 4">
    <name type="scientific">Borreliella burgdorferi (strain ATCC 35210 / DSM 4680 / CIP 102532 / B31)</name>
    <name type="common">Borrelia burgdorferi</name>
    <dbReference type="NCBI Taxonomy" id="224326"/>
    <lineage>
        <taxon>Bacteria</taxon>
        <taxon>Pseudomonadati</taxon>
        <taxon>Spirochaetota</taxon>
        <taxon>Spirochaetia</taxon>
        <taxon>Spirochaetales</taxon>
        <taxon>Borreliaceae</taxon>
        <taxon>Borreliella</taxon>
    </lineage>
</organism>
<protein>
    <submittedName>
        <fullName evidence="3">ErpQ protein</fullName>
    </submittedName>
</protein>
<feature type="signal peptide" evidence="2">
    <location>
        <begin position="1"/>
        <end position="22"/>
    </location>
</feature>
<reference evidence="4" key="1">
    <citation type="journal article" date="1997" name="Nature">
        <title>Genomic sequence of a Lyme disease spirochaete, Borrelia burgdorferi.</title>
        <authorList>
            <person name="Fraser C.M."/>
            <person name="Casjens S."/>
            <person name="Huang W.M."/>
            <person name="Sutton G.G."/>
            <person name="Clayton R."/>
            <person name="Lathigra R."/>
            <person name="White O."/>
            <person name="Ketchum K.A."/>
            <person name="Dodson R."/>
            <person name="Hickey E.K."/>
            <person name="Gwinn M."/>
            <person name="Dougherty B."/>
            <person name="Tomb J.F."/>
            <person name="Fleischmann R.D."/>
            <person name="Richardson D."/>
            <person name="Peterson J."/>
            <person name="Kerlavage A.R."/>
            <person name="Quackenbush J."/>
            <person name="Salzberg S."/>
            <person name="Hanson M."/>
            <person name="van Vugt R."/>
            <person name="Palmer N."/>
            <person name="Adams M.D."/>
            <person name="Gocayne J."/>
            <person name="Weidman J."/>
            <person name="Utterback T."/>
            <person name="Watthey L."/>
            <person name="McDonald L."/>
            <person name="Artiach P."/>
            <person name="Bowman C."/>
            <person name="Garland S."/>
            <person name="Fuji C."/>
            <person name="Cotton M.D."/>
            <person name="Horst K."/>
            <person name="Roberts K."/>
            <person name="Hatch B."/>
            <person name="Smith H.O."/>
            <person name="Venter J.C."/>
        </authorList>
    </citation>
    <scope>NUCLEOTIDE SEQUENCE [LARGE SCALE GENOMIC DNA]</scope>
    <source>
        <strain evidence="4">ATCC 35210 / DSM 4680 / CIP 102532 / B31</strain>
    </source>
</reference>
<dbReference type="PATRIC" id="fig|224326.49.peg.301"/>
<dbReference type="OrthoDB" id="352921at2"/>
<dbReference type="Proteomes" id="UP000001807">
    <property type="component" value="Plasmid cp32-9"/>
</dbReference>
<dbReference type="EnsemblBacteria" id="AAF07679">
    <property type="protein sequence ID" value="AAF07679"/>
    <property type="gene ID" value="BB_N39"/>
</dbReference>
<feature type="region of interest" description="Disordered" evidence="1">
    <location>
        <begin position="66"/>
        <end position="201"/>
    </location>
</feature>
<name>Q9S035_BORBU</name>
<dbReference type="RefSeq" id="WP_010883887.1">
    <property type="nucleotide sequence ID" value="NC_000954.1"/>
</dbReference>
<evidence type="ECO:0000256" key="2">
    <source>
        <dbReference type="SAM" id="SignalP"/>
    </source>
</evidence>
<geneLocation type="plasmid" evidence="3 4">
    <name>cp32-9</name>
</geneLocation>
<gene>
    <name evidence="3" type="primary">erpQ</name>
    <name evidence="3" type="ordered locus">BB_N39</name>
</gene>
<dbReference type="InterPro" id="IPR009618">
    <property type="entry name" value="Erp"/>
</dbReference>
<evidence type="ECO:0000313" key="4">
    <source>
        <dbReference type="Proteomes" id="UP000001807"/>
    </source>
</evidence>
<dbReference type="EMBL" id="AE001581">
    <property type="protein sequence ID" value="AAF07679.1"/>
    <property type="molecule type" value="Genomic_DNA"/>
</dbReference>
<keyword evidence="4" id="KW-1185">Reference proteome</keyword>
<dbReference type="Pfam" id="PF06780">
    <property type="entry name" value="Erp_C"/>
    <property type="match status" value="1"/>
</dbReference>
<feature type="chain" id="PRO_5004332422" evidence="2">
    <location>
        <begin position="23"/>
        <end position="343"/>
    </location>
</feature>
<dbReference type="KEGG" id="bbu:BB_N39"/>
<keyword evidence="3" id="KW-0614">Plasmid</keyword>